<sequence>MQMSRSRYAAAALAAFTPLAAVSVITAAPSSASCAEGQTEFNGNCAPVTCKKGQVRDADTGACRSGLVEALRKAEAPAIAHVTPEEWSNSARTLDQVRRIPGTLNDVNSIVNAAIDIPTSISGGVADTANALYFAGLLLNGTGGAAPPGISGLSAVANAAQALPSPGLPQVGMPKVGLPKIGMPKLFQNCLPVKFAFFRPCI</sequence>
<dbReference type="Proteomes" id="UP000028870">
    <property type="component" value="Unassembled WGS sequence"/>
</dbReference>
<dbReference type="AlphaFoldDB" id="W9AKV3"/>
<reference evidence="2" key="2">
    <citation type="submission" date="2014-03" db="EMBL/GenBank/DDBJ databases">
        <authorList>
            <person name="Urmite Genomes"/>
        </authorList>
    </citation>
    <scope>NUCLEOTIDE SEQUENCE</scope>
    <source>
        <strain evidence="2">DSM 44829</strain>
    </source>
</reference>
<evidence type="ECO:0000256" key="1">
    <source>
        <dbReference type="SAM" id="SignalP"/>
    </source>
</evidence>
<dbReference type="STRING" id="258533.BN977_01140"/>
<evidence type="ECO:0000313" key="2">
    <source>
        <dbReference type="EMBL" id="CDO06354.1"/>
    </source>
</evidence>
<comment type="caution">
    <text evidence="2">The sequence shown here is derived from an EMBL/GenBank/DDBJ whole genome shotgun (WGS) entry which is preliminary data.</text>
</comment>
<organism evidence="2 3">
    <name type="scientific">Mycolicibacterium cosmeticum</name>
    <dbReference type="NCBI Taxonomy" id="258533"/>
    <lineage>
        <taxon>Bacteria</taxon>
        <taxon>Bacillati</taxon>
        <taxon>Actinomycetota</taxon>
        <taxon>Actinomycetes</taxon>
        <taxon>Mycobacteriales</taxon>
        <taxon>Mycobacteriaceae</taxon>
        <taxon>Mycolicibacterium</taxon>
    </lineage>
</organism>
<dbReference type="OrthoDB" id="9897841at2"/>
<keyword evidence="3" id="KW-1185">Reference proteome</keyword>
<protein>
    <submittedName>
        <fullName evidence="2">Uncharacterized protein</fullName>
    </submittedName>
</protein>
<dbReference type="PROSITE" id="PS51257">
    <property type="entry name" value="PROKAR_LIPOPROTEIN"/>
    <property type="match status" value="1"/>
</dbReference>
<accession>W9AKV3</accession>
<name>W9AKV3_MYCCO</name>
<reference evidence="2" key="1">
    <citation type="submission" date="2014-03" db="EMBL/GenBank/DDBJ databases">
        <title>Draft Genome Sequence of Mycobacterium cosmeticum DSM 44829.</title>
        <authorList>
            <person name="Croce O."/>
            <person name="Robert C."/>
            <person name="Raoult D."/>
            <person name="Drancourt M."/>
        </authorList>
    </citation>
    <scope>NUCLEOTIDE SEQUENCE [LARGE SCALE GENOMIC DNA]</scope>
    <source>
        <strain evidence="2">DSM 44829</strain>
    </source>
</reference>
<keyword evidence="1" id="KW-0732">Signal</keyword>
<dbReference type="RefSeq" id="WP_131590021.1">
    <property type="nucleotide sequence ID" value="NZ_CCBB010000001.1"/>
</dbReference>
<evidence type="ECO:0000313" key="3">
    <source>
        <dbReference type="Proteomes" id="UP000028870"/>
    </source>
</evidence>
<feature type="signal peptide" evidence="1">
    <location>
        <begin position="1"/>
        <end position="27"/>
    </location>
</feature>
<dbReference type="EMBL" id="CCBB010000001">
    <property type="protein sequence ID" value="CDO06354.1"/>
    <property type="molecule type" value="Genomic_DNA"/>
</dbReference>
<feature type="chain" id="PRO_5039727725" evidence="1">
    <location>
        <begin position="28"/>
        <end position="202"/>
    </location>
</feature>
<gene>
    <name evidence="2" type="ORF">BN977_01140</name>
</gene>
<proteinExistence type="predicted"/>